<dbReference type="KEGG" id="aym:YM304_13960"/>
<dbReference type="InterPro" id="IPR002464">
    <property type="entry name" value="DNA/RNA_helicase_DEAH_CS"/>
</dbReference>
<dbReference type="Proteomes" id="UP000011863">
    <property type="component" value="Chromosome"/>
</dbReference>
<dbReference type="InterPro" id="IPR049614">
    <property type="entry name" value="HrpB_DEXH"/>
</dbReference>
<dbReference type="PANTHER" id="PTHR43519">
    <property type="entry name" value="ATP-DEPENDENT RNA HELICASE HRPB"/>
    <property type="match status" value="1"/>
</dbReference>
<dbReference type="InterPro" id="IPR011545">
    <property type="entry name" value="DEAD/DEAH_box_helicase_dom"/>
</dbReference>
<dbReference type="OrthoDB" id="9805617at2"/>
<dbReference type="InterPro" id="IPR007502">
    <property type="entry name" value="Helicase-assoc_dom"/>
</dbReference>
<dbReference type="Pfam" id="PF00270">
    <property type="entry name" value="DEAD"/>
    <property type="match status" value="1"/>
</dbReference>
<evidence type="ECO:0000256" key="1">
    <source>
        <dbReference type="ARBA" id="ARBA00012552"/>
    </source>
</evidence>
<dbReference type="PROSITE" id="PS00690">
    <property type="entry name" value="DEAH_ATP_HELICASE"/>
    <property type="match status" value="1"/>
</dbReference>
<dbReference type="GO" id="GO:0005524">
    <property type="term" value="F:ATP binding"/>
    <property type="evidence" value="ECO:0007669"/>
    <property type="project" value="UniProtKB-KW"/>
</dbReference>
<evidence type="ECO:0000259" key="7">
    <source>
        <dbReference type="PROSITE" id="PS51192"/>
    </source>
</evidence>
<dbReference type="InterPro" id="IPR010225">
    <property type="entry name" value="HrpB"/>
</dbReference>
<dbReference type="Pfam" id="PF00271">
    <property type="entry name" value="Helicase_C"/>
    <property type="match status" value="1"/>
</dbReference>
<dbReference type="InterPro" id="IPR001650">
    <property type="entry name" value="Helicase_C-like"/>
</dbReference>
<evidence type="ECO:0000256" key="4">
    <source>
        <dbReference type="ARBA" id="ARBA00022806"/>
    </source>
</evidence>
<dbReference type="InterPro" id="IPR027417">
    <property type="entry name" value="P-loop_NTPase"/>
</dbReference>
<feature type="domain" description="Helicase C-terminal" evidence="8">
    <location>
        <begin position="230"/>
        <end position="395"/>
    </location>
</feature>
<evidence type="ECO:0000256" key="5">
    <source>
        <dbReference type="ARBA" id="ARBA00022840"/>
    </source>
</evidence>
<dbReference type="GO" id="GO:0003676">
    <property type="term" value="F:nucleic acid binding"/>
    <property type="evidence" value="ECO:0007669"/>
    <property type="project" value="InterPro"/>
</dbReference>
<evidence type="ECO:0000313" key="10">
    <source>
        <dbReference type="Proteomes" id="UP000011863"/>
    </source>
</evidence>
<gene>
    <name evidence="9" type="ORF">YM304_13960</name>
</gene>
<dbReference type="SMART" id="SM00490">
    <property type="entry name" value="HELICc"/>
    <property type="match status" value="1"/>
</dbReference>
<dbReference type="SUPFAM" id="SSF52540">
    <property type="entry name" value="P-loop containing nucleoside triphosphate hydrolases"/>
    <property type="match status" value="1"/>
</dbReference>
<feature type="region of interest" description="Disordered" evidence="6">
    <location>
        <begin position="198"/>
        <end position="221"/>
    </location>
</feature>
<feature type="region of interest" description="Disordered" evidence="6">
    <location>
        <begin position="829"/>
        <end position="850"/>
    </location>
</feature>
<dbReference type="NCBIfam" id="TIGR01970">
    <property type="entry name" value="DEAH_box_HrpB"/>
    <property type="match status" value="1"/>
</dbReference>
<sequence length="850" mass="92535">MARRHPLPDLPVVEAIPAVEAALVEQRRAILVAPPGAGKTTVVPIALLDAPWLGDQRIVMLEPRRLATRAAAQRMASITGTRVGDLVGYQTRDERKIGRDTRIEVVTEGILTRRLQRDPELPGVGAIVFDEVHERNLPTDIGLALALDVANSIRPDLRLLAMSATPDTEGLVRALDAPIITSEGRTFEIEMNWIGTASRTKAQAPRGGGRKGRAPQRSQNDRIEPQVAAAVMQALGEHDGDVLVFLPGIGEIRRVERLLRESLGPGIAVHPLAGALSQSEQDAALEPSPSGSRRVVLSTDIAETSLTVAGVKIVVDAGLAREPRFDAGTGMTRLTTVATSRASAEQRAGRAGRTEPGAAYRLWSKLEHGTRPKHRTPEIMQADLAGFALELASWGVGNDPERPTGDLVFIDEPPRAAMRQARELLTDLRALDASGSLTSLGREMLNLPVHPRLARMVAIDKSPLACVIASLIDERDIFRGRPDELPVDLALRVAVVSGAAGHDRADRGAVHRLRDRSEELARRVGIAFDRRRVDHDRCGELLLLAFPDRLAGRRRPGQFTLRSGSGAFITDTDPLADEPFVVAADLDGRRDRARIRLAAAVDADVVVAEAGDEVKEQRTLAWNTDRDELMETVERRLGAIRLGSVTRRPMAGDDTTAALMQRVRDTGLAVLGWSKAAMQLRQRVDFLHRQQGDPWPDWSVETLVATVDDWLAPYLPGATGRADLDRLDVAMVLRSQLPWPAGADLDTVAPTSLDLPTGRSVTVDYSGEQPTASVRVQDLFGVTEHPLAGTEPIRLELLSPADRPIQVTADLPGFWAGTWADVKKDMAGRYPKHQWPDDPANAAPKRMKDR</sequence>
<dbReference type="InterPro" id="IPR013689">
    <property type="entry name" value="RNA_helicase_ATP-dep_HrpB_C"/>
</dbReference>
<evidence type="ECO:0000256" key="6">
    <source>
        <dbReference type="SAM" id="MobiDB-lite"/>
    </source>
</evidence>
<dbReference type="AlphaFoldDB" id="A0A6C7E571"/>
<keyword evidence="2" id="KW-0547">Nucleotide-binding</keyword>
<organism evidence="9 10">
    <name type="scientific">Ilumatobacter coccineus (strain NBRC 103263 / KCTC 29153 / YM16-304)</name>
    <dbReference type="NCBI Taxonomy" id="1313172"/>
    <lineage>
        <taxon>Bacteria</taxon>
        <taxon>Bacillati</taxon>
        <taxon>Actinomycetota</taxon>
        <taxon>Acidimicrobiia</taxon>
        <taxon>Acidimicrobiales</taxon>
        <taxon>Ilumatobacteraceae</taxon>
        <taxon>Ilumatobacter</taxon>
    </lineage>
</organism>
<reference evidence="9 10" key="1">
    <citation type="journal article" date="2013" name="Int. J. Syst. Evol. Microbiol.">
        <title>Ilumatobacter nonamiense sp. nov. and Ilumatobacter coccineum sp. nov., isolated from seashore sand.</title>
        <authorList>
            <person name="Matsumoto A."/>
            <person name="Kasai H."/>
            <person name="Matsuo Y."/>
            <person name="Shizuri Y."/>
            <person name="Ichikawa N."/>
            <person name="Fujita N."/>
            <person name="Omura S."/>
            <person name="Takahashi Y."/>
        </authorList>
    </citation>
    <scope>NUCLEOTIDE SEQUENCE [LARGE SCALE GENOMIC DNA]</scope>
    <source>
        <strain evidence="10">NBRC 103263 / KCTC 29153 / YM16-304</strain>
    </source>
</reference>
<evidence type="ECO:0000256" key="2">
    <source>
        <dbReference type="ARBA" id="ARBA00022741"/>
    </source>
</evidence>
<dbReference type="PROSITE" id="PS51192">
    <property type="entry name" value="HELICASE_ATP_BIND_1"/>
    <property type="match status" value="1"/>
</dbReference>
<dbReference type="GO" id="GO:0016787">
    <property type="term" value="F:hydrolase activity"/>
    <property type="evidence" value="ECO:0007669"/>
    <property type="project" value="UniProtKB-KW"/>
</dbReference>
<protein>
    <recommendedName>
        <fullName evidence="1">RNA helicase</fullName>
        <ecNumber evidence="1">3.6.4.13</ecNumber>
    </recommendedName>
</protein>
<keyword evidence="3 9" id="KW-0378">Hydrolase</keyword>
<dbReference type="FunFam" id="3.40.50.300:FF:002125">
    <property type="entry name" value="ATP-dependent helicase HrpB"/>
    <property type="match status" value="1"/>
</dbReference>
<dbReference type="Gene3D" id="3.40.50.300">
    <property type="entry name" value="P-loop containing nucleotide triphosphate hydrolases"/>
    <property type="match status" value="2"/>
</dbReference>
<feature type="domain" description="Helicase ATP-binding" evidence="7">
    <location>
        <begin position="20"/>
        <end position="184"/>
    </location>
</feature>
<dbReference type="Pfam" id="PF04408">
    <property type="entry name" value="WHD_HA2"/>
    <property type="match status" value="1"/>
</dbReference>
<dbReference type="PROSITE" id="PS51194">
    <property type="entry name" value="HELICASE_CTER"/>
    <property type="match status" value="1"/>
</dbReference>
<dbReference type="Pfam" id="PF08482">
    <property type="entry name" value="HrpB_C"/>
    <property type="match status" value="1"/>
</dbReference>
<keyword evidence="4 9" id="KW-0347">Helicase</keyword>
<accession>A0A6C7E571</accession>
<keyword evidence="10" id="KW-1185">Reference proteome</keyword>
<dbReference type="CDD" id="cd17990">
    <property type="entry name" value="DEXHc_HrpB"/>
    <property type="match status" value="1"/>
</dbReference>
<name>A0A6C7E571_ILUCY</name>
<dbReference type="InterPro" id="IPR014001">
    <property type="entry name" value="Helicase_ATP-bd"/>
</dbReference>
<dbReference type="EC" id="3.6.4.13" evidence="1"/>
<evidence type="ECO:0000259" key="8">
    <source>
        <dbReference type="PROSITE" id="PS51194"/>
    </source>
</evidence>
<dbReference type="PIRSF" id="PIRSF005496">
    <property type="entry name" value="ATP_hel_hrpB"/>
    <property type="match status" value="1"/>
</dbReference>
<dbReference type="EMBL" id="AP012057">
    <property type="protein sequence ID" value="BAN01710.1"/>
    <property type="molecule type" value="Genomic_DNA"/>
</dbReference>
<dbReference type="PANTHER" id="PTHR43519:SF1">
    <property type="entry name" value="ATP-DEPENDENT RNA HELICASE HRPB"/>
    <property type="match status" value="1"/>
</dbReference>
<evidence type="ECO:0000313" key="9">
    <source>
        <dbReference type="EMBL" id="BAN01710.1"/>
    </source>
</evidence>
<evidence type="ECO:0000256" key="3">
    <source>
        <dbReference type="ARBA" id="ARBA00022801"/>
    </source>
</evidence>
<keyword evidence="5" id="KW-0067">ATP-binding</keyword>
<dbReference type="SMART" id="SM00487">
    <property type="entry name" value="DEXDc"/>
    <property type="match status" value="1"/>
</dbReference>
<dbReference type="SMART" id="SM00847">
    <property type="entry name" value="HA2"/>
    <property type="match status" value="1"/>
</dbReference>
<dbReference type="GO" id="GO:0003724">
    <property type="term" value="F:RNA helicase activity"/>
    <property type="evidence" value="ECO:0007669"/>
    <property type="project" value="UniProtKB-EC"/>
</dbReference>
<dbReference type="CDD" id="cd18791">
    <property type="entry name" value="SF2_C_RHA"/>
    <property type="match status" value="1"/>
</dbReference>
<dbReference type="Gene3D" id="1.20.120.1080">
    <property type="match status" value="1"/>
</dbReference>
<dbReference type="InterPro" id="IPR048333">
    <property type="entry name" value="HA2_WH"/>
</dbReference>
<proteinExistence type="predicted"/>
<dbReference type="RefSeq" id="WP_015440957.1">
    <property type="nucleotide sequence ID" value="NC_020520.1"/>
</dbReference>